<sequence>MPPRPPRPPRSERPQRLNPAKELAAAAAAYQAAEIVPHCTVCSKPCCSLQTLVLELDWKQLKSFWRLEESRPAFDKRLAGGQGPEEIRAGNGLYYVHGKACPAYDQSCGTCRVYGQDIKPEGCTDFPVYEDGGTLVADLRCEAVDLKALSAWIARALGDGYRIVQSADPEFPFMVTLSVKAMGTKRKRGK</sequence>
<proteinExistence type="predicted"/>
<gene>
    <name evidence="1" type="ORF">LZ012_08365</name>
</gene>
<evidence type="ECO:0000313" key="1">
    <source>
        <dbReference type="EMBL" id="MCG2577008.1"/>
    </source>
</evidence>
<evidence type="ECO:0000313" key="2">
    <source>
        <dbReference type="Proteomes" id="UP001165384"/>
    </source>
</evidence>
<reference evidence="1" key="1">
    <citation type="submission" date="2022-01" db="EMBL/GenBank/DDBJ databases">
        <authorList>
            <person name="Jo J.-H."/>
            <person name="Im W.-T."/>
        </authorList>
    </citation>
    <scope>NUCLEOTIDE SEQUENCE</scope>
    <source>
        <strain evidence="1">XY25</strain>
    </source>
</reference>
<protein>
    <submittedName>
        <fullName evidence="1">YkgJ family cysteine cluster protein</fullName>
    </submittedName>
</protein>
<name>A0ABS9K1H6_9RHOO</name>
<keyword evidence="2" id="KW-1185">Reference proteome</keyword>
<accession>A0ABS9K1H6</accession>
<dbReference type="RefSeq" id="WP_275709521.1">
    <property type="nucleotide sequence ID" value="NZ_JAKLTN010000001.1"/>
</dbReference>
<comment type="caution">
    <text evidence="1">The sequence shown here is derived from an EMBL/GenBank/DDBJ whole genome shotgun (WGS) entry which is preliminary data.</text>
</comment>
<dbReference type="EMBL" id="JAKLTN010000001">
    <property type="protein sequence ID" value="MCG2577008.1"/>
    <property type="molecule type" value="Genomic_DNA"/>
</dbReference>
<dbReference type="Proteomes" id="UP001165384">
    <property type="component" value="Unassembled WGS sequence"/>
</dbReference>
<organism evidence="1 2">
    <name type="scientific">Dechloromonas hankyongensis</name>
    <dbReference type="NCBI Taxonomy" id="2908002"/>
    <lineage>
        <taxon>Bacteria</taxon>
        <taxon>Pseudomonadati</taxon>
        <taxon>Pseudomonadota</taxon>
        <taxon>Betaproteobacteria</taxon>
        <taxon>Rhodocyclales</taxon>
        <taxon>Azonexaceae</taxon>
        <taxon>Dechloromonas</taxon>
    </lineage>
</organism>